<sequence length="43" mass="5114">MRNRNTNVTKYNESNHRNLKRDINIPSIGYKMFRLTSKSSDNV</sequence>
<name>I4D768_DESAJ</name>
<dbReference type="Proteomes" id="UP000002892">
    <property type="component" value="Chromosome"/>
</dbReference>
<dbReference type="HOGENOM" id="CLU_3232598_0_0_9"/>
<gene>
    <name evidence="1" type="ordered locus">Desaci_2710</name>
</gene>
<organism evidence="1 2">
    <name type="scientific">Desulfosporosinus acidiphilus (strain DSM 22704 / JCM 16185 / SJ4)</name>
    <dbReference type="NCBI Taxonomy" id="646529"/>
    <lineage>
        <taxon>Bacteria</taxon>
        <taxon>Bacillati</taxon>
        <taxon>Bacillota</taxon>
        <taxon>Clostridia</taxon>
        <taxon>Eubacteriales</taxon>
        <taxon>Desulfitobacteriaceae</taxon>
        <taxon>Desulfosporosinus</taxon>
    </lineage>
</organism>
<keyword evidence="2" id="KW-1185">Reference proteome</keyword>
<dbReference type="AlphaFoldDB" id="I4D768"/>
<evidence type="ECO:0000313" key="2">
    <source>
        <dbReference type="Proteomes" id="UP000002892"/>
    </source>
</evidence>
<evidence type="ECO:0000313" key="1">
    <source>
        <dbReference type="EMBL" id="AFM41642.1"/>
    </source>
</evidence>
<dbReference type="KEGG" id="dai:Desaci_2710"/>
<dbReference type="EMBL" id="CP003639">
    <property type="protein sequence ID" value="AFM41642.1"/>
    <property type="molecule type" value="Genomic_DNA"/>
</dbReference>
<accession>I4D768</accession>
<protein>
    <submittedName>
        <fullName evidence="1">Uncharacterized protein</fullName>
    </submittedName>
</protein>
<reference evidence="1 2" key="1">
    <citation type="journal article" date="2012" name="J. Bacteriol.">
        <title>Complete genome sequences of Desulfosporosinus orientis DSM765T, Desulfosporosinus youngiae DSM17734T, Desulfosporosinus meridiei DSM13257T, and Desulfosporosinus acidiphilus DSM22704T.</title>
        <authorList>
            <person name="Pester M."/>
            <person name="Brambilla E."/>
            <person name="Alazard D."/>
            <person name="Rattei T."/>
            <person name="Weinmaier T."/>
            <person name="Han J."/>
            <person name="Lucas S."/>
            <person name="Lapidus A."/>
            <person name="Cheng J.F."/>
            <person name="Goodwin L."/>
            <person name="Pitluck S."/>
            <person name="Peters L."/>
            <person name="Ovchinnikova G."/>
            <person name="Teshima H."/>
            <person name="Detter J.C."/>
            <person name="Han C.S."/>
            <person name="Tapia R."/>
            <person name="Land M.L."/>
            <person name="Hauser L."/>
            <person name="Kyrpides N.C."/>
            <person name="Ivanova N.N."/>
            <person name="Pagani I."/>
            <person name="Huntmann M."/>
            <person name="Wei C.L."/>
            <person name="Davenport K.W."/>
            <person name="Daligault H."/>
            <person name="Chain P.S."/>
            <person name="Chen A."/>
            <person name="Mavromatis K."/>
            <person name="Markowitz V."/>
            <person name="Szeto E."/>
            <person name="Mikhailova N."/>
            <person name="Pati A."/>
            <person name="Wagner M."/>
            <person name="Woyke T."/>
            <person name="Ollivier B."/>
            <person name="Klenk H.P."/>
            <person name="Spring S."/>
            <person name="Loy A."/>
        </authorList>
    </citation>
    <scope>NUCLEOTIDE SEQUENCE [LARGE SCALE GENOMIC DNA]</scope>
    <source>
        <strain evidence="2">DSM 22704 / JCM 16185 / SJ4</strain>
    </source>
</reference>
<proteinExistence type="predicted"/>